<dbReference type="Proteomes" id="UP000677234">
    <property type="component" value="Chromosome"/>
</dbReference>
<evidence type="ECO:0000313" key="1">
    <source>
        <dbReference type="EMBL" id="QQE75644.1"/>
    </source>
</evidence>
<organism evidence="1 3">
    <name type="scientific">Brevibacillus composti</name>
    <dbReference type="NCBI Taxonomy" id="2796470"/>
    <lineage>
        <taxon>Bacteria</taxon>
        <taxon>Bacillati</taxon>
        <taxon>Bacillota</taxon>
        <taxon>Bacilli</taxon>
        <taxon>Bacillales</taxon>
        <taxon>Paenibacillaceae</taxon>
        <taxon>Brevibacillus</taxon>
    </lineage>
</organism>
<dbReference type="Proteomes" id="UP000595847">
    <property type="component" value="Chromosome"/>
</dbReference>
<proteinExistence type="predicted"/>
<evidence type="ECO:0000313" key="2">
    <source>
        <dbReference type="EMBL" id="QUO42670.1"/>
    </source>
</evidence>
<sequence length="104" mass="12425">MTIFLVNLFLVIAFVYLISRQHNDETVYDEDYFLQNPSALEEYQQMPIDFQQAFFRKHKDWIKEKYMGGESYVLAFCPNKEVRRAWLSEFVSQKELNNTPTPSS</sequence>
<dbReference type="AlphaFoldDB" id="A0A7T5JPU1"/>
<dbReference type="KEGG" id="bcop:JD108_07100"/>
<evidence type="ECO:0000313" key="4">
    <source>
        <dbReference type="Proteomes" id="UP000677234"/>
    </source>
</evidence>
<reference evidence="2" key="2">
    <citation type="submission" date="2021-04" db="EMBL/GenBank/DDBJ databases">
        <title>Brevibacillus composti FJAT-54423, complete genome.</title>
        <authorList>
            <person name="Tang R."/>
        </authorList>
    </citation>
    <scope>NUCLEOTIDE SEQUENCE</scope>
    <source>
        <strain evidence="2">FJAT-54424</strain>
    </source>
</reference>
<evidence type="ECO:0000313" key="3">
    <source>
        <dbReference type="Proteomes" id="UP000595847"/>
    </source>
</evidence>
<keyword evidence="4" id="KW-1185">Reference proteome</keyword>
<accession>A0A7T5JPU1</accession>
<gene>
    <name evidence="1" type="ORF">JD108_07100</name>
    <name evidence="2" type="ORF">KDJ56_06780</name>
</gene>
<reference evidence="1 3" key="1">
    <citation type="submission" date="2020-12" db="EMBL/GenBank/DDBJ databases">
        <title>strain FJAT-54423T represents a novel species of the genus Brevibacillus.</title>
        <authorList>
            <person name="Tang R."/>
        </authorList>
    </citation>
    <scope>NUCLEOTIDE SEQUENCE [LARGE SCALE GENOMIC DNA]</scope>
    <source>
        <strain evidence="1 3">FJAT-54423</strain>
    </source>
</reference>
<dbReference type="RefSeq" id="WP_198829165.1">
    <property type="nucleotide sequence ID" value="NZ_CP066308.1"/>
</dbReference>
<name>A0A7T5JPU1_9BACL</name>
<dbReference type="EMBL" id="CP066308">
    <property type="protein sequence ID" value="QQE75644.1"/>
    <property type="molecule type" value="Genomic_DNA"/>
</dbReference>
<dbReference type="EMBL" id="CP073708">
    <property type="protein sequence ID" value="QUO42670.1"/>
    <property type="molecule type" value="Genomic_DNA"/>
</dbReference>
<protein>
    <submittedName>
        <fullName evidence="1">Uncharacterized protein</fullName>
    </submittedName>
</protein>